<evidence type="ECO:0000313" key="1">
    <source>
        <dbReference type="EMBL" id="CAG8640088.1"/>
    </source>
</evidence>
<accession>A0ACA9NB08</accession>
<dbReference type="EMBL" id="CAJVPU010014443">
    <property type="protein sequence ID" value="CAG8640088.1"/>
    <property type="molecule type" value="Genomic_DNA"/>
</dbReference>
<reference evidence="1" key="1">
    <citation type="submission" date="2021-06" db="EMBL/GenBank/DDBJ databases">
        <authorList>
            <person name="Kallberg Y."/>
            <person name="Tangrot J."/>
            <person name="Rosling A."/>
        </authorList>
    </citation>
    <scope>NUCLEOTIDE SEQUENCE</scope>
    <source>
        <strain evidence="1">IL203A</strain>
    </source>
</reference>
<feature type="non-terminal residue" evidence="1">
    <location>
        <position position="1"/>
    </location>
</feature>
<dbReference type="Proteomes" id="UP000789702">
    <property type="component" value="Unassembled WGS sequence"/>
</dbReference>
<gene>
    <name evidence="1" type="ORF">DHETER_LOCUS8805</name>
</gene>
<name>A0ACA9NB08_9GLOM</name>
<organism evidence="1 2">
    <name type="scientific">Dentiscutata heterogama</name>
    <dbReference type="NCBI Taxonomy" id="1316150"/>
    <lineage>
        <taxon>Eukaryota</taxon>
        <taxon>Fungi</taxon>
        <taxon>Fungi incertae sedis</taxon>
        <taxon>Mucoromycota</taxon>
        <taxon>Glomeromycotina</taxon>
        <taxon>Glomeromycetes</taxon>
        <taxon>Diversisporales</taxon>
        <taxon>Gigasporaceae</taxon>
        <taxon>Dentiscutata</taxon>
    </lineage>
</organism>
<keyword evidence="2" id="KW-1185">Reference proteome</keyword>
<proteinExistence type="predicted"/>
<comment type="caution">
    <text evidence="1">The sequence shown here is derived from an EMBL/GenBank/DDBJ whole genome shotgun (WGS) entry which is preliminary data.</text>
</comment>
<evidence type="ECO:0000313" key="2">
    <source>
        <dbReference type="Proteomes" id="UP000789702"/>
    </source>
</evidence>
<protein>
    <submittedName>
        <fullName evidence="1">15358_t:CDS:1</fullName>
    </submittedName>
</protein>
<sequence>YIVLDWNDIVKYLNDTPEIVEQKGKSFVLFLVKFVFMTFYKPLEEAFNFQRDVKYDKGEFIVNKLKTIVQGLNQKQDGKMIIKQNQLILSTAKKKPQDDHNQIKSESCDTDDS</sequence>